<comment type="caution">
    <text evidence="4">The sequence shown here is derived from an EMBL/GenBank/DDBJ whole genome shotgun (WGS) entry which is preliminary data.</text>
</comment>
<reference evidence="4 5" key="1">
    <citation type="submission" date="2020-04" db="EMBL/GenBank/DDBJ databases">
        <authorList>
            <person name="Laetsch R D."/>
            <person name="Stevens L."/>
            <person name="Kumar S."/>
            <person name="Blaxter L. M."/>
        </authorList>
    </citation>
    <scope>NUCLEOTIDE SEQUENCE [LARGE SCALE GENOMIC DNA]</scope>
</reference>
<accession>A0A8S1F3P1</accession>
<name>A0A8S1F3P1_9PELO</name>
<evidence type="ECO:0000256" key="2">
    <source>
        <dbReference type="SAM" id="SignalP"/>
    </source>
</evidence>
<organism evidence="4 5">
    <name type="scientific">Caenorhabditis bovis</name>
    <dbReference type="NCBI Taxonomy" id="2654633"/>
    <lineage>
        <taxon>Eukaryota</taxon>
        <taxon>Metazoa</taxon>
        <taxon>Ecdysozoa</taxon>
        <taxon>Nematoda</taxon>
        <taxon>Chromadorea</taxon>
        <taxon>Rhabditida</taxon>
        <taxon>Rhabditina</taxon>
        <taxon>Rhabditomorpha</taxon>
        <taxon>Rhabditoidea</taxon>
        <taxon>Rhabditidae</taxon>
        <taxon>Peloderinae</taxon>
        <taxon>Caenorhabditis</taxon>
    </lineage>
</organism>
<dbReference type="Proteomes" id="UP000494206">
    <property type="component" value="Unassembled WGS sequence"/>
</dbReference>
<keyword evidence="5" id="KW-1185">Reference proteome</keyword>
<sequence length="992" mass="110785">MRWRNAFPPLIAFALLVCLACGDVVEPRWSCYHHQLAGGIVDASAVLPVGANANAIASNVHCRVDDDGTVITEIHSALENGAYQVMSKKSVNFQIVDLYHLRDIVRRSHCSQKVEVTWKNRPELGKGAITLVSLLNESQRVEYQEFEDRRNFVLVELAAGVRHLIPDDDDYDGNPTVTASMITCKHLPSPQCRVRGRVDVELEANLEWSYTFAFRTDTTNQTLVTLRSGEIATTVRLENDYFIRADNAPPIPIGHLSNAQWHTVVVKHSEPDRHLIKIDNSEAFELPRTIPDDDSSVTLTIGVSGEIQLIDPSDADDDCLVTFGQNRRKLQETVSTHPLCSGCGCSMLTEQFDGLSRCATNDDGAYSFRRDVDRLAFLYSDNAFDVDTNGAVIPALSATFKSDSDAGLVFFGFWENAAAKGRLQVFYQSDTLNAVYCTQRDDEECVGCTIRRASGFATDRWIQTTLWGGGDGMHLAVDEAVCRLTPTTNTSLAEVYAIPQTAHGSGLFIGGTYHEKKRRGLYRSDVEHNFFENTREKAPVLRGCVKDVFVRGIKQDLNVMFARQKKLMLTDVDDADAFAIQPFCPICQPSCEAGTRCRAYTARLTSPMVCDCSDALRYNTSVAFCERKRDATPLVLSTAFVRDTQLVLDTPNTKALLGKVWMKFTVPKRVTRPHVVAEFNSHRDKLFTLTLDAKAILHVHVHGHETSSHQLDVADNRVHLMRLTRRTPIGTRHNARKYDLQIDGWRTVVSDVGRMALNNVSVSAIDTPDESSSFIIHDFGLSYEYDEHFAVNHPTNVIHQIDLHSQLLPYQFRDPDLTRTGILDDSLWATPVSAGVVASPHGEIVDYTTDVIEPEQLLSSRWLIYSMFLSILLCLLILVFIICYCCVIRRRSLRHSGSQRTIMRDSPDYGPVKLRNGDLGDLSDEDASIGTDDTDLQAYRDIPSHRVKIYRESMVSILVPSIDQPAEAAIVKRPSIGSQKHSDAPLVAVNDD</sequence>
<keyword evidence="1" id="KW-0812">Transmembrane</keyword>
<keyword evidence="1" id="KW-1133">Transmembrane helix</keyword>
<feature type="domain" description="BAM-2-like concanavalin A-like" evidence="3">
    <location>
        <begin position="633"/>
        <end position="812"/>
    </location>
</feature>
<dbReference type="OrthoDB" id="5842451at2759"/>
<keyword evidence="1" id="KW-0472">Membrane</keyword>
<evidence type="ECO:0000256" key="1">
    <source>
        <dbReference type="SAM" id="Phobius"/>
    </source>
</evidence>
<dbReference type="InterPro" id="IPR058815">
    <property type="entry name" value="ConA_BAM2-like"/>
</dbReference>
<dbReference type="Pfam" id="PF26430">
    <property type="entry name" value="ConA_BAM2"/>
    <property type="match status" value="1"/>
</dbReference>
<evidence type="ECO:0000313" key="4">
    <source>
        <dbReference type="EMBL" id="CAB3407445.1"/>
    </source>
</evidence>
<feature type="transmembrane region" description="Helical" evidence="1">
    <location>
        <begin position="862"/>
        <end position="887"/>
    </location>
</feature>
<evidence type="ECO:0000313" key="5">
    <source>
        <dbReference type="Proteomes" id="UP000494206"/>
    </source>
</evidence>
<gene>
    <name evidence="4" type="ORF">CBOVIS_LOCUS9375</name>
</gene>
<feature type="signal peptide" evidence="2">
    <location>
        <begin position="1"/>
        <end position="22"/>
    </location>
</feature>
<protein>
    <recommendedName>
        <fullName evidence="3">BAM-2-like concanavalin A-like domain-containing protein</fullName>
    </recommendedName>
</protein>
<feature type="chain" id="PRO_5035772254" description="BAM-2-like concanavalin A-like domain-containing protein" evidence="2">
    <location>
        <begin position="23"/>
        <end position="992"/>
    </location>
</feature>
<evidence type="ECO:0000259" key="3">
    <source>
        <dbReference type="Pfam" id="PF26430"/>
    </source>
</evidence>
<keyword evidence="2" id="KW-0732">Signal</keyword>
<dbReference type="AlphaFoldDB" id="A0A8S1F3P1"/>
<proteinExistence type="predicted"/>
<dbReference type="EMBL" id="CADEPM010000006">
    <property type="protein sequence ID" value="CAB3407445.1"/>
    <property type="molecule type" value="Genomic_DNA"/>
</dbReference>